<proteinExistence type="inferred from homology"/>
<dbReference type="RefSeq" id="WP_094020164.1">
    <property type="nucleotide sequence ID" value="NZ_FXYF01000003.1"/>
</dbReference>
<dbReference type="CDD" id="cd08432">
    <property type="entry name" value="PBP2_GcdR_TrpI_HvrB_AmpR_like"/>
    <property type="match status" value="1"/>
</dbReference>
<organism evidence="6 7">
    <name type="scientific">Maliponia aquimaris</name>
    <dbReference type="NCBI Taxonomy" id="1673631"/>
    <lineage>
        <taxon>Bacteria</taxon>
        <taxon>Pseudomonadati</taxon>
        <taxon>Pseudomonadota</taxon>
        <taxon>Alphaproteobacteria</taxon>
        <taxon>Rhodobacterales</taxon>
        <taxon>Paracoccaceae</taxon>
        <taxon>Maliponia</taxon>
    </lineage>
</organism>
<dbReference type="Gene3D" id="3.40.190.10">
    <property type="entry name" value="Periplasmic binding protein-like II"/>
    <property type="match status" value="2"/>
</dbReference>
<dbReference type="InterPro" id="IPR000847">
    <property type="entry name" value="LysR_HTH_N"/>
</dbReference>
<evidence type="ECO:0000256" key="2">
    <source>
        <dbReference type="ARBA" id="ARBA00023015"/>
    </source>
</evidence>
<dbReference type="AlphaFoldDB" id="A0A238K7G2"/>
<evidence type="ECO:0000313" key="6">
    <source>
        <dbReference type="EMBL" id="SMX37896.1"/>
    </source>
</evidence>
<name>A0A238K7G2_9RHOB</name>
<dbReference type="InterPro" id="IPR005119">
    <property type="entry name" value="LysR_subst-bd"/>
</dbReference>
<dbReference type="EMBL" id="FXYF01000003">
    <property type="protein sequence ID" value="SMX37896.1"/>
    <property type="molecule type" value="Genomic_DNA"/>
</dbReference>
<evidence type="ECO:0000256" key="3">
    <source>
        <dbReference type="ARBA" id="ARBA00023125"/>
    </source>
</evidence>
<dbReference type="GO" id="GO:0043565">
    <property type="term" value="F:sequence-specific DNA binding"/>
    <property type="evidence" value="ECO:0007669"/>
    <property type="project" value="TreeGrafter"/>
</dbReference>
<dbReference type="PANTHER" id="PTHR30537:SF74">
    <property type="entry name" value="HTH-TYPE TRANSCRIPTIONAL REGULATOR TRPI"/>
    <property type="match status" value="1"/>
</dbReference>
<dbReference type="Pfam" id="PF03466">
    <property type="entry name" value="LysR_substrate"/>
    <property type="match status" value="1"/>
</dbReference>
<evidence type="ECO:0000256" key="4">
    <source>
        <dbReference type="ARBA" id="ARBA00023163"/>
    </source>
</evidence>
<protein>
    <submittedName>
        <fullName evidence="6">Glycine cleavage system transcriptional activator</fullName>
    </submittedName>
</protein>
<gene>
    <name evidence="6" type="primary">gcvA_3</name>
    <name evidence="6" type="ORF">MAA8898_01298</name>
</gene>
<reference evidence="6 7" key="1">
    <citation type="submission" date="2017-05" db="EMBL/GenBank/DDBJ databases">
        <authorList>
            <person name="Song R."/>
            <person name="Chenine A.L."/>
            <person name="Ruprecht R.M."/>
        </authorList>
    </citation>
    <scope>NUCLEOTIDE SEQUENCE [LARGE SCALE GENOMIC DNA]</scope>
    <source>
        <strain evidence="6 7">CECT 8898</strain>
    </source>
</reference>
<dbReference type="SUPFAM" id="SSF46785">
    <property type="entry name" value="Winged helix' DNA-binding domain"/>
    <property type="match status" value="1"/>
</dbReference>
<dbReference type="InterPro" id="IPR036388">
    <property type="entry name" value="WH-like_DNA-bd_sf"/>
</dbReference>
<dbReference type="FunFam" id="1.10.10.10:FF:000038">
    <property type="entry name" value="Glycine cleavage system transcriptional activator"/>
    <property type="match status" value="1"/>
</dbReference>
<sequence length="309" mass="34143">MPRLPPLNALRAFEAAARHDGFVGASEELHVTRGAVSRHIKLLEEHLGVPLFRRHARGVTLTEAGLQLLPVLTESFGRIASVSRRIASDASELRIICPPATSIRWLIPRLDRFRERHPDIRLRLTTDFHGDLGFDGLDHDLGFSIEHWPGRGREIAMQLLFDVRMTPACAPVYLARHRLDRPEDLAGAALLHETQDHADWRAWLACFPVAGVDAGSGDDFPNLDIATRAAVMGTGVVMADLVLCQDEFAAGTLVAPFPDMVAGAPVGGVCLLGRRDRWEVPKVRKFREWAVEEATRQPLPGATPPPSRR</sequence>
<keyword evidence="3" id="KW-0238">DNA-binding</keyword>
<keyword evidence="4" id="KW-0804">Transcription</keyword>
<dbReference type="InterPro" id="IPR058163">
    <property type="entry name" value="LysR-type_TF_proteobact-type"/>
</dbReference>
<dbReference type="Gene3D" id="1.10.10.10">
    <property type="entry name" value="Winged helix-like DNA-binding domain superfamily/Winged helix DNA-binding domain"/>
    <property type="match status" value="1"/>
</dbReference>
<dbReference type="Pfam" id="PF00126">
    <property type="entry name" value="HTH_1"/>
    <property type="match status" value="1"/>
</dbReference>
<keyword evidence="7" id="KW-1185">Reference proteome</keyword>
<dbReference type="OrthoDB" id="9813056at2"/>
<dbReference type="SUPFAM" id="SSF53850">
    <property type="entry name" value="Periplasmic binding protein-like II"/>
    <property type="match status" value="1"/>
</dbReference>
<accession>A0A238K7G2</accession>
<dbReference type="GO" id="GO:0006351">
    <property type="term" value="P:DNA-templated transcription"/>
    <property type="evidence" value="ECO:0007669"/>
    <property type="project" value="TreeGrafter"/>
</dbReference>
<keyword evidence="2" id="KW-0805">Transcription regulation</keyword>
<evidence type="ECO:0000313" key="7">
    <source>
        <dbReference type="Proteomes" id="UP000207598"/>
    </source>
</evidence>
<dbReference type="GO" id="GO:0003700">
    <property type="term" value="F:DNA-binding transcription factor activity"/>
    <property type="evidence" value="ECO:0007669"/>
    <property type="project" value="InterPro"/>
</dbReference>
<comment type="similarity">
    <text evidence="1">Belongs to the LysR transcriptional regulatory family.</text>
</comment>
<evidence type="ECO:0000259" key="5">
    <source>
        <dbReference type="PROSITE" id="PS50931"/>
    </source>
</evidence>
<dbReference type="InterPro" id="IPR036390">
    <property type="entry name" value="WH_DNA-bd_sf"/>
</dbReference>
<dbReference type="PRINTS" id="PR00039">
    <property type="entry name" value="HTHLYSR"/>
</dbReference>
<dbReference type="Proteomes" id="UP000207598">
    <property type="component" value="Unassembled WGS sequence"/>
</dbReference>
<feature type="domain" description="HTH lysR-type" evidence="5">
    <location>
        <begin position="5"/>
        <end position="62"/>
    </location>
</feature>
<evidence type="ECO:0000256" key="1">
    <source>
        <dbReference type="ARBA" id="ARBA00009437"/>
    </source>
</evidence>
<dbReference type="PANTHER" id="PTHR30537">
    <property type="entry name" value="HTH-TYPE TRANSCRIPTIONAL REGULATOR"/>
    <property type="match status" value="1"/>
</dbReference>
<dbReference type="PROSITE" id="PS50931">
    <property type="entry name" value="HTH_LYSR"/>
    <property type="match status" value="1"/>
</dbReference>